<sequence length="156" mass="17825">MSDRIEKTIVLNAPIERVWRALTDHTEFGTWFRVQLDGPFMLGEISTGTMTYPGYEHVSWRATVTDMEAPRLFAFTWPHPADIHTQDQSQDQSHVQSPDPITRVEFRLETAETGTRLTIVESGFDALPVDRRADAMRRNDEGWTEQAGNIRAHVQG</sequence>
<organism evidence="3 4">
    <name type="scientific">Chelatococcus reniformis</name>
    <dbReference type="NCBI Taxonomy" id="1494448"/>
    <lineage>
        <taxon>Bacteria</taxon>
        <taxon>Pseudomonadati</taxon>
        <taxon>Pseudomonadota</taxon>
        <taxon>Alphaproteobacteria</taxon>
        <taxon>Hyphomicrobiales</taxon>
        <taxon>Chelatococcaceae</taxon>
        <taxon>Chelatococcus</taxon>
    </lineage>
</organism>
<gene>
    <name evidence="3" type="ORF">GCM10010994_53030</name>
</gene>
<dbReference type="AlphaFoldDB" id="A0A916UUM7"/>
<reference evidence="3" key="1">
    <citation type="journal article" date="2014" name="Int. J. Syst. Evol. Microbiol.">
        <title>Complete genome sequence of Corynebacterium casei LMG S-19264T (=DSM 44701T), isolated from a smear-ripened cheese.</title>
        <authorList>
            <consortium name="US DOE Joint Genome Institute (JGI-PGF)"/>
            <person name="Walter F."/>
            <person name="Albersmeier A."/>
            <person name="Kalinowski J."/>
            <person name="Ruckert C."/>
        </authorList>
    </citation>
    <scope>NUCLEOTIDE SEQUENCE</scope>
    <source>
        <strain evidence="3">CGMCC 1.12919</strain>
    </source>
</reference>
<dbReference type="Proteomes" id="UP000637002">
    <property type="component" value="Unassembled WGS sequence"/>
</dbReference>
<accession>A0A916UUM7</accession>
<evidence type="ECO:0000313" key="4">
    <source>
        <dbReference type="Proteomes" id="UP000637002"/>
    </source>
</evidence>
<dbReference type="InterPro" id="IPR013538">
    <property type="entry name" value="ASHA1/2-like_C"/>
</dbReference>
<comment type="similarity">
    <text evidence="1">Belongs to the AHA1 family.</text>
</comment>
<evidence type="ECO:0000259" key="2">
    <source>
        <dbReference type="Pfam" id="PF08327"/>
    </source>
</evidence>
<reference evidence="3" key="2">
    <citation type="submission" date="2020-09" db="EMBL/GenBank/DDBJ databases">
        <authorList>
            <person name="Sun Q."/>
            <person name="Zhou Y."/>
        </authorList>
    </citation>
    <scope>NUCLEOTIDE SEQUENCE</scope>
    <source>
        <strain evidence="3">CGMCC 1.12919</strain>
    </source>
</reference>
<feature type="domain" description="Activator of Hsp90 ATPase homologue 1/2-like C-terminal" evidence="2">
    <location>
        <begin position="12"/>
        <end position="154"/>
    </location>
</feature>
<evidence type="ECO:0000313" key="3">
    <source>
        <dbReference type="EMBL" id="GGC88476.1"/>
    </source>
</evidence>
<proteinExistence type="inferred from homology"/>
<dbReference type="CDD" id="cd08898">
    <property type="entry name" value="SRPBCC_CalC_Aha1-like_5"/>
    <property type="match status" value="1"/>
</dbReference>
<dbReference type="Pfam" id="PF08327">
    <property type="entry name" value="AHSA1"/>
    <property type="match status" value="1"/>
</dbReference>
<name>A0A916UUM7_9HYPH</name>
<dbReference type="SUPFAM" id="SSF55961">
    <property type="entry name" value="Bet v1-like"/>
    <property type="match status" value="1"/>
</dbReference>
<dbReference type="EMBL" id="BMGG01000010">
    <property type="protein sequence ID" value="GGC88476.1"/>
    <property type="molecule type" value="Genomic_DNA"/>
</dbReference>
<dbReference type="RefSeq" id="WP_188612168.1">
    <property type="nucleotide sequence ID" value="NZ_BMGG01000010.1"/>
</dbReference>
<keyword evidence="4" id="KW-1185">Reference proteome</keyword>
<dbReference type="InterPro" id="IPR023393">
    <property type="entry name" value="START-like_dom_sf"/>
</dbReference>
<protein>
    <submittedName>
        <fullName evidence="3">Vanillate O-demethylase oxidoreductase VanB</fullName>
    </submittedName>
</protein>
<dbReference type="Gene3D" id="3.30.530.20">
    <property type="match status" value="1"/>
</dbReference>
<comment type="caution">
    <text evidence="3">The sequence shown here is derived from an EMBL/GenBank/DDBJ whole genome shotgun (WGS) entry which is preliminary data.</text>
</comment>
<evidence type="ECO:0000256" key="1">
    <source>
        <dbReference type="ARBA" id="ARBA00006817"/>
    </source>
</evidence>